<accession>A0ABV5V6B6</accession>
<dbReference type="SUPFAM" id="SSF46894">
    <property type="entry name" value="C-terminal effector domain of the bipartite response regulators"/>
    <property type="match status" value="1"/>
</dbReference>
<keyword evidence="2" id="KW-0804">Transcription</keyword>
<protein>
    <submittedName>
        <fullName evidence="5">Alpha/beta fold hydrolase</fullName>
    </submittedName>
</protein>
<dbReference type="InterPro" id="IPR051677">
    <property type="entry name" value="AfsR-DnrI-RedD_regulator"/>
</dbReference>
<evidence type="ECO:0000256" key="3">
    <source>
        <dbReference type="SAM" id="MobiDB-lite"/>
    </source>
</evidence>
<dbReference type="InterPro" id="IPR036388">
    <property type="entry name" value="WH-like_DNA-bd_sf"/>
</dbReference>
<dbReference type="GO" id="GO:0016787">
    <property type="term" value="F:hydrolase activity"/>
    <property type="evidence" value="ECO:0007669"/>
    <property type="project" value="UniProtKB-KW"/>
</dbReference>
<sequence length="531" mass="58696">MEEVPEVRFAEAAGSTLAYEVFGDGPATICVVPPMAQNVELAWESPVIRRMLERYAAFSRQVIFDKRGTGLSDRSLEIPGLDERVDELRSVMDAAGVDRAFVHGVSEGGPMAVMFAATYPGRVQGLILEGTAASLLTDEQRAVRSTPQGMAAARRRWEEFVDAWGTPGSRTVALFGPSLLTDEDFVRWWPHYERHSASRDALTELFRMNGDMDARGVLDRVGCPVLIVHRTGDLITPVDRARETYRQFRQAGADVELVELPGEDHWSFAGDMDAVCDAVERFTTGRCGRAGPSGGTGRPATGPTQAPAPSVARPTVQVRAMGRFEVVVDGTPTRPGDWGSRQARTLLKRLVVARGWPVPREELTDLLWPDELSDRLAARLSVQLSAVRRVLGGAVVADRSTVRLDLAAVDVDVERWFRLEDDLALVRDYAELLPEDRYDDWTAPLRDRMRDRFVVAAHRVARAVLADPAGGAAGGEDAVVLLRRVLELDPYDEEAHRSLVELLHRDGRHGEAVAARERYEEAMDELGIDDR</sequence>
<dbReference type="InterPro" id="IPR029058">
    <property type="entry name" value="AB_hydrolase_fold"/>
</dbReference>
<dbReference type="Pfam" id="PF00561">
    <property type="entry name" value="Abhydrolase_1"/>
    <property type="match status" value="1"/>
</dbReference>
<organism evidence="5 6">
    <name type="scientific">Ornithinimicrobium kibberense</name>
    <dbReference type="NCBI Taxonomy" id="282060"/>
    <lineage>
        <taxon>Bacteria</taxon>
        <taxon>Bacillati</taxon>
        <taxon>Actinomycetota</taxon>
        <taxon>Actinomycetes</taxon>
        <taxon>Micrococcales</taxon>
        <taxon>Ornithinimicrobiaceae</taxon>
        <taxon>Ornithinimicrobium</taxon>
    </lineage>
</organism>
<name>A0ABV5V6B6_9MICO</name>
<dbReference type="Gene3D" id="1.25.40.10">
    <property type="entry name" value="Tetratricopeptide repeat domain"/>
    <property type="match status" value="1"/>
</dbReference>
<evidence type="ECO:0000256" key="2">
    <source>
        <dbReference type="ARBA" id="ARBA00023163"/>
    </source>
</evidence>
<dbReference type="RefSeq" id="WP_141338647.1">
    <property type="nucleotide sequence ID" value="NZ_JBHMAX010000028.1"/>
</dbReference>
<dbReference type="PANTHER" id="PTHR35807:SF1">
    <property type="entry name" value="TRANSCRIPTIONAL REGULATOR REDD"/>
    <property type="match status" value="1"/>
</dbReference>
<keyword evidence="1" id="KW-0805">Transcription regulation</keyword>
<dbReference type="InterPro" id="IPR000073">
    <property type="entry name" value="AB_hydrolase_1"/>
</dbReference>
<dbReference type="Proteomes" id="UP001589613">
    <property type="component" value="Unassembled WGS sequence"/>
</dbReference>
<evidence type="ECO:0000313" key="6">
    <source>
        <dbReference type="Proteomes" id="UP001589613"/>
    </source>
</evidence>
<evidence type="ECO:0000313" key="5">
    <source>
        <dbReference type="EMBL" id="MFB9733322.1"/>
    </source>
</evidence>
<keyword evidence="5" id="KW-0378">Hydrolase</keyword>
<dbReference type="SMART" id="SM01043">
    <property type="entry name" value="BTAD"/>
    <property type="match status" value="1"/>
</dbReference>
<dbReference type="EMBL" id="JBHMAX010000028">
    <property type="protein sequence ID" value="MFB9733322.1"/>
    <property type="molecule type" value="Genomic_DNA"/>
</dbReference>
<feature type="domain" description="Bacterial transcriptional activator" evidence="4">
    <location>
        <begin position="404"/>
        <end position="531"/>
    </location>
</feature>
<proteinExistence type="predicted"/>
<evidence type="ECO:0000259" key="4">
    <source>
        <dbReference type="SMART" id="SM01043"/>
    </source>
</evidence>
<dbReference type="Gene3D" id="3.40.50.1820">
    <property type="entry name" value="alpha/beta hydrolase"/>
    <property type="match status" value="1"/>
</dbReference>
<dbReference type="SUPFAM" id="SSF53474">
    <property type="entry name" value="alpha/beta-Hydrolases"/>
    <property type="match status" value="1"/>
</dbReference>
<dbReference type="Gene3D" id="1.10.10.10">
    <property type="entry name" value="Winged helix-like DNA-binding domain superfamily/Winged helix DNA-binding domain"/>
    <property type="match status" value="1"/>
</dbReference>
<comment type="caution">
    <text evidence="5">The sequence shown here is derived from an EMBL/GenBank/DDBJ whole genome shotgun (WGS) entry which is preliminary data.</text>
</comment>
<feature type="region of interest" description="Disordered" evidence="3">
    <location>
        <begin position="287"/>
        <end position="312"/>
    </location>
</feature>
<dbReference type="Pfam" id="PF03704">
    <property type="entry name" value="BTAD"/>
    <property type="match status" value="1"/>
</dbReference>
<dbReference type="InterPro" id="IPR011990">
    <property type="entry name" value="TPR-like_helical_dom_sf"/>
</dbReference>
<dbReference type="InterPro" id="IPR005158">
    <property type="entry name" value="BTAD"/>
</dbReference>
<dbReference type="PRINTS" id="PR00111">
    <property type="entry name" value="ABHYDROLASE"/>
</dbReference>
<dbReference type="PANTHER" id="PTHR35807">
    <property type="entry name" value="TRANSCRIPTIONAL REGULATOR REDD-RELATED"/>
    <property type="match status" value="1"/>
</dbReference>
<reference evidence="5 6" key="1">
    <citation type="submission" date="2024-09" db="EMBL/GenBank/DDBJ databases">
        <authorList>
            <person name="Sun Q."/>
            <person name="Mori K."/>
        </authorList>
    </citation>
    <scope>NUCLEOTIDE SEQUENCE [LARGE SCALE GENOMIC DNA]</scope>
    <source>
        <strain evidence="5 6">JCM 12763</strain>
    </source>
</reference>
<keyword evidence="6" id="KW-1185">Reference proteome</keyword>
<evidence type="ECO:0000256" key="1">
    <source>
        <dbReference type="ARBA" id="ARBA00023015"/>
    </source>
</evidence>
<gene>
    <name evidence="5" type="ORF">ACFFN0_14840</name>
</gene>
<dbReference type="InterPro" id="IPR016032">
    <property type="entry name" value="Sig_transdc_resp-reg_C-effctor"/>
</dbReference>